<dbReference type="SMR" id="A0A1P8AR99"/>
<dbReference type="GO" id="GO:0046856">
    <property type="term" value="P:phosphatidylinositol dephosphorylation"/>
    <property type="evidence" value="ECO:0007669"/>
    <property type="project" value="InterPro"/>
</dbReference>
<evidence type="ECO:0000256" key="3">
    <source>
        <dbReference type="ARBA" id="ARBA00022499"/>
    </source>
</evidence>
<evidence type="ECO:0000313" key="14">
    <source>
        <dbReference type="TAIR" id="AT1G65580"/>
    </source>
</evidence>
<keyword evidence="12" id="KW-0540">Nuclease</keyword>
<dbReference type="InterPro" id="IPR046985">
    <property type="entry name" value="IP5"/>
</dbReference>
<dbReference type="GO" id="GO:0009846">
    <property type="term" value="P:pollen germination"/>
    <property type="evidence" value="ECO:0007669"/>
    <property type="project" value="UniProtKB-ARBA"/>
</dbReference>
<dbReference type="RefSeq" id="NP_001321558.1">
    <property type="nucleotide sequence ID" value="NM_001334216.1"/>
</dbReference>
<dbReference type="AlphaFoldDB" id="A0A1P8AR99"/>
<organism evidence="12 13">
    <name type="scientific">Arabidopsis thaliana</name>
    <name type="common">Mouse-ear cress</name>
    <dbReference type="NCBI Taxonomy" id="3702"/>
    <lineage>
        <taxon>Eukaryota</taxon>
        <taxon>Viridiplantae</taxon>
        <taxon>Streptophyta</taxon>
        <taxon>Embryophyta</taxon>
        <taxon>Tracheophyta</taxon>
        <taxon>Spermatophyta</taxon>
        <taxon>Magnoliopsida</taxon>
        <taxon>eudicotyledons</taxon>
        <taxon>Gunneridae</taxon>
        <taxon>Pentapetalae</taxon>
        <taxon>rosids</taxon>
        <taxon>malvids</taxon>
        <taxon>Brassicales</taxon>
        <taxon>Brassicaceae</taxon>
        <taxon>Camelineae</taxon>
        <taxon>Arabidopsis</taxon>
    </lineage>
</organism>
<evidence type="ECO:0000256" key="7">
    <source>
        <dbReference type="ARBA" id="ARBA00022801"/>
    </source>
</evidence>
<dbReference type="Pfam" id="PF22669">
    <property type="entry name" value="Exo_endo_phos2"/>
    <property type="match status" value="1"/>
</dbReference>
<dbReference type="Proteomes" id="UP000006548">
    <property type="component" value="Chromosome 1"/>
</dbReference>
<dbReference type="InterPro" id="IPR056455">
    <property type="entry name" value="Ig-like_IP5PC_F"/>
</dbReference>
<keyword evidence="13" id="KW-1185">Reference proteome</keyword>
<dbReference type="Pfam" id="PF23755">
    <property type="entry name" value="Ig-like_IP5PC_F"/>
    <property type="match status" value="1"/>
</dbReference>
<dbReference type="OrthoDB" id="1925875at2759"/>
<sequence>MEERHMAALAVERSYIDPRNMVSANGFANTLTSDVTFLVSDHTRARVWSASPLTFAIWDARTRDLIKVFNIDGQLENRPENSVYPDFGSEEEGKMKVTASKKEKAQSSLGFFQRSRNAIMGAADAVRRAATKGGFCDDSRKTEAIVISVDGMIWTGSSNGILMRWDGNGNCLQEFAYESSGILCMFTFCSRLWVGYSNGTVQVWDLEGKLLGGWVAHSGPVIKMAIGAGYLFTLANHGGIRGWNVTSPGPLDNVLRAELAGKEFLYSRIENLKILAGTWNVGEGRASTDSLVSWLGCAATGVEIVVVGLQEVEMGAGVLAMSAAKETVGLEGSPLGQWWLDMIGKTLDEGSSFVRVGSRQLAGLLICVWVRHDLKPHVGDVDAAAVPCGFGRAIGNKGAVGVRLRMYDRVLCFVNCHFAAHLEAVNRRNADFDHVYRTMTFSRQSSSLNAGVAGASFGVTMPRGGNALGVNTIEARPELSEADMVIFLGDFNYRLDDITYDETRDFISQRCFDWLREKDQLHTEMEAGNVFQGMREAIIRFPPTYKFERHQAGLAGYDSGEKKRIPAWCDRILYRDNKKHLGAECSLDCPVVSSISQYDACMEVTDSDHKPVRCVFSVKIARVDESVRRQEYGNIINSNKKIKVLLGELSKVPETIVSTNNIILQNQDSTILRITNKSEKNIAFFKIICEGQSKIEEDGQAHDHRARGSFGFPQWLEVSPGTGTIKPNQIAEVSVHLEDFPTVEEFVDGVAQNSWCEDTRDKEVILVLVVHGRFSTETRKHRIRVRHCPRGGPAKNHFNDGTKTSGQINALHRSDYHQLSNTLDVVEQLKNLHSP</sequence>
<keyword evidence="9" id="KW-0832">Ubl conjugation</keyword>
<dbReference type="Gene3D" id="2.130.10.10">
    <property type="entry name" value="YVTN repeat-like/Quinoprotein amine dehydrogenase"/>
    <property type="match status" value="1"/>
</dbReference>
<dbReference type="InterPro" id="IPR011047">
    <property type="entry name" value="Quinoprotein_ADH-like_sf"/>
</dbReference>
<gene>
    <name evidence="12 14" type="primary">FRA3</name>
    <name evidence="12" type="synonym">FRAGILE FIBER3</name>
    <name evidence="11 12" type="ordered locus">At1g65580</name>
    <name evidence="12" type="ORF">F5I14.11</name>
    <name evidence="12" type="ORF">F5I14_11</name>
</gene>
<evidence type="ECO:0000313" key="11">
    <source>
        <dbReference type="Araport" id="AT1G65580"/>
    </source>
</evidence>
<evidence type="ECO:0000256" key="1">
    <source>
        <dbReference type="ARBA" id="ARBA00001946"/>
    </source>
</evidence>
<dbReference type="SMART" id="SM00128">
    <property type="entry name" value="IPPc"/>
    <property type="match status" value="1"/>
</dbReference>
<evidence type="ECO:0000256" key="4">
    <source>
        <dbReference type="ARBA" id="ARBA00022574"/>
    </source>
</evidence>
<keyword evidence="5" id="KW-0479">Metal-binding</keyword>
<evidence type="ECO:0000256" key="6">
    <source>
        <dbReference type="ARBA" id="ARBA00022737"/>
    </source>
</evidence>
<evidence type="ECO:0000256" key="8">
    <source>
        <dbReference type="ARBA" id="ARBA00022842"/>
    </source>
</evidence>
<dbReference type="FunFam" id="2.130.10.10:FF:001216">
    <property type="entry name" value="Type II inositol polyphosphate 5-phosphatase 15"/>
    <property type="match status" value="1"/>
</dbReference>
<name>A0A1P8AR99_ARATH</name>
<keyword evidence="4" id="KW-0853">WD repeat</keyword>
<evidence type="ECO:0007829" key="16">
    <source>
        <dbReference type="ProteomicsDB" id="A0A1P8AR99"/>
    </source>
</evidence>
<evidence type="ECO:0000313" key="13">
    <source>
        <dbReference type="Proteomes" id="UP000006548"/>
    </source>
</evidence>
<keyword evidence="12" id="KW-0255">Endonuclease</keyword>
<dbReference type="OMA" id="QWDRNGN"/>
<dbReference type="Gene3D" id="3.60.10.10">
    <property type="entry name" value="Endonuclease/exonuclease/phosphatase"/>
    <property type="match status" value="1"/>
</dbReference>
<evidence type="ECO:0000256" key="5">
    <source>
        <dbReference type="ARBA" id="ARBA00022723"/>
    </source>
</evidence>
<keyword evidence="6" id="KW-0677">Repeat</keyword>
<evidence type="ECO:0000259" key="10">
    <source>
        <dbReference type="SMART" id="SM00128"/>
    </source>
</evidence>
<dbReference type="TAIR" id="AT1G65580">
    <property type="gene designation" value="FRA3"/>
</dbReference>
<dbReference type="GO" id="GO:0046872">
    <property type="term" value="F:metal ion binding"/>
    <property type="evidence" value="ECO:0007669"/>
    <property type="project" value="UniProtKB-KW"/>
</dbReference>
<dbReference type="Pfam" id="PF23754">
    <property type="entry name" value="Beta-prop_IP5PC_F"/>
    <property type="match status" value="1"/>
</dbReference>
<dbReference type="GeneID" id="842869"/>
<dbReference type="PANTHER" id="PTHR11200">
    <property type="entry name" value="INOSITOL 5-PHOSPHATASE"/>
    <property type="match status" value="1"/>
</dbReference>
<keyword evidence="3" id="KW-1017">Isopeptide bond</keyword>
<reference evidence="12 13" key="1">
    <citation type="journal article" date="2000" name="Nature">
        <title>Sequence and analysis of chromosome 1 of the plant Arabidopsis thaliana.</title>
        <authorList>
            <person name="Theologis A."/>
            <person name="Ecker J.R."/>
            <person name="Palm C.J."/>
            <person name="Federspiel N.A."/>
            <person name="Kaul S."/>
            <person name="White O."/>
            <person name="Alonso J."/>
            <person name="Altafi H."/>
            <person name="Araujo R."/>
            <person name="Bowman C.L."/>
            <person name="Brooks S.Y."/>
            <person name="Buehler E."/>
            <person name="Chan A."/>
            <person name="Chao Q."/>
            <person name="Chen H."/>
            <person name="Cheuk R.F."/>
            <person name="Chin C.W."/>
            <person name="Chung M.K."/>
            <person name="Conn L."/>
            <person name="Conway A.B."/>
            <person name="Conway A.R."/>
            <person name="Creasy T.H."/>
            <person name="Dewar K."/>
            <person name="Dunn P."/>
            <person name="Etgu P."/>
            <person name="Feldblyum T.V."/>
            <person name="Feng J."/>
            <person name="Fong B."/>
            <person name="Fujii C.Y."/>
            <person name="Gill J.E."/>
            <person name="Goldsmith A.D."/>
            <person name="Haas B."/>
            <person name="Hansen N.F."/>
            <person name="Hughes B."/>
            <person name="Huizar L."/>
            <person name="Hunter J.L."/>
            <person name="Jenkins J."/>
            <person name="Johnson-Hopson C."/>
            <person name="Khan S."/>
            <person name="Khaykin E."/>
            <person name="Kim C.J."/>
            <person name="Koo H.L."/>
            <person name="Kremenetskaia I."/>
            <person name="Kurtz D.B."/>
            <person name="Kwan A."/>
            <person name="Lam B."/>
            <person name="Langin-Hooper S."/>
            <person name="Lee A."/>
            <person name="Lee J.M."/>
            <person name="Lenz C.A."/>
            <person name="Li J.H."/>
            <person name="Li Y."/>
            <person name="Lin X."/>
            <person name="Liu S.X."/>
            <person name="Liu Z.A."/>
            <person name="Luros J.S."/>
            <person name="Maiti R."/>
            <person name="Marziali A."/>
            <person name="Militscher J."/>
            <person name="Miranda M."/>
            <person name="Nguyen M."/>
            <person name="Nierman W.C."/>
            <person name="Osborne B.I."/>
            <person name="Pai G."/>
            <person name="Peterson J."/>
            <person name="Pham P.K."/>
            <person name="Rizzo M."/>
            <person name="Rooney T."/>
            <person name="Rowley D."/>
            <person name="Sakano H."/>
            <person name="Salzberg S.L."/>
            <person name="Schwartz J.R."/>
            <person name="Shinn P."/>
            <person name="Southwick A.M."/>
            <person name="Sun H."/>
            <person name="Tallon L.J."/>
            <person name="Tambunga G."/>
            <person name="Toriumi M.J."/>
            <person name="Town C.D."/>
            <person name="Utterback T."/>
            <person name="Van Aken S."/>
            <person name="Vaysberg M."/>
            <person name="Vysotskaia V.S."/>
            <person name="Walker M."/>
            <person name="Wu D."/>
            <person name="Yu G."/>
            <person name="Fraser C.M."/>
            <person name="Venter J.C."/>
            <person name="Davis R.W."/>
        </authorList>
    </citation>
    <scope>NUCLEOTIDE SEQUENCE [LARGE SCALE GENOMIC DNA]</scope>
    <source>
        <strain evidence="13">cv. Columbia</strain>
    </source>
</reference>
<dbReference type="FunFam" id="3.60.10.10:FF:000011">
    <property type="entry name" value="Type II inositol polyphosphate 5-phosphatase 15"/>
    <property type="match status" value="1"/>
</dbReference>
<comment type="cofactor">
    <cofactor evidence="1">
        <name>Mg(2+)</name>
        <dbReference type="ChEBI" id="CHEBI:18420"/>
    </cofactor>
</comment>
<accession>A0A1P8AR99</accession>
<proteinExistence type="evidence at protein level"/>
<evidence type="ECO:0000256" key="9">
    <source>
        <dbReference type="ARBA" id="ARBA00022843"/>
    </source>
</evidence>
<comment type="similarity">
    <text evidence="2">Belongs to the inositol polyphosphate 5-phosphatase family.</text>
</comment>
<dbReference type="CDD" id="cd09074">
    <property type="entry name" value="INPP5c"/>
    <property type="match status" value="1"/>
</dbReference>
<reference evidence="13" key="2">
    <citation type="journal article" date="2017" name="Plant J.">
        <title>Araport11: a complete reannotation of the Arabidopsis thaliana reference genome.</title>
        <authorList>
            <person name="Cheng C.Y."/>
            <person name="Krishnakumar V."/>
            <person name="Chan A.P."/>
            <person name="Thibaud-Nissen F."/>
            <person name="Schobel S."/>
            <person name="Town C.D."/>
        </authorList>
    </citation>
    <scope>GENOME REANNOTATION</scope>
    <source>
        <strain evidence="13">cv. Columbia</strain>
    </source>
</reference>
<dbReference type="InterPro" id="IPR000300">
    <property type="entry name" value="IPPc"/>
</dbReference>
<protein>
    <submittedName>
        <fullName evidence="12">Endonuclease/exonuclease/phosphatase family protein</fullName>
    </submittedName>
</protein>
<keyword evidence="15 16" id="KW-1267">Proteomics identification</keyword>
<dbReference type="PANTHER" id="PTHR11200:SF300">
    <property type="entry name" value="TYPE II INOSITOL 1,4,5-TRISPHOSPHATE 5-PHOSPHATASE"/>
    <property type="match status" value="1"/>
</dbReference>
<keyword evidence="8" id="KW-0460">Magnesium</keyword>
<dbReference type="ExpressionAtlas" id="A0A1P8AR99">
    <property type="expression patterns" value="baseline and differential"/>
</dbReference>
<dbReference type="EMBL" id="CP002684">
    <property type="protein sequence ID" value="ANM59175.1"/>
    <property type="molecule type" value="Genomic_DNA"/>
</dbReference>
<evidence type="ECO:0007829" key="15">
    <source>
        <dbReference type="PeptideAtlas" id="A0A1P8AR99"/>
    </source>
</evidence>
<dbReference type="InterPro" id="IPR056454">
    <property type="entry name" value="Beta-prop_IP5PC_F"/>
</dbReference>
<dbReference type="Araport" id="AT1G65580"/>
<dbReference type="InterPro" id="IPR015943">
    <property type="entry name" value="WD40/YVTN_repeat-like_dom_sf"/>
</dbReference>
<evidence type="ECO:0000256" key="2">
    <source>
        <dbReference type="ARBA" id="ARBA00010768"/>
    </source>
</evidence>
<dbReference type="GO" id="GO:0004519">
    <property type="term" value="F:endonuclease activity"/>
    <property type="evidence" value="ECO:0007669"/>
    <property type="project" value="UniProtKB-KW"/>
</dbReference>
<feature type="domain" description="Inositol polyphosphate-related phosphatase" evidence="10">
    <location>
        <begin position="270"/>
        <end position="624"/>
    </location>
</feature>
<keyword evidence="7" id="KW-0378">Hydrolase</keyword>
<dbReference type="SUPFAM" id="SSF56219">
    <property type="entry name" value="DNase I-like"/>
    <property type="match status" value="1"/>
</dbReference>
<dbReference type="GO" id="GO:0016791">
    <property type="term" value="F:phosphatase activity"/>
    <property type="evidence" value="ECO:0007669"/>
    <property type="project" value="InterPro"/>
</dbReference>
<evidence type="ECO:0000313" key="12">
    <source>
        <dbReference type="EMBL" id="ANM59175.1"/>
    </source>
</evidence>
<dbReference type="SUPFAM" id="SSF50998">
    <property type="entry name" value="Quinoprotein alcohol dehydrogenase-like"/>
    <property type="match status" value="1"/>
</dbReference>
<dbReference type="InterPro" id="IPR036691">
    <property type="entry name" value="Endo/exonu/phosph_ase_sf"/>
</dbReference>